<feature type="domain" description="Knr4/Smi1-like" evidence="1">
    <location>
        <begin position="11"/>
        <end position="122"/>
    </location>
</feature>
<evidence type="ECO:0000313" key="3">
    <source>
        <dbReference type="Proteomes" id="UP001430193"/>
    </source>
</evidence>
<keyword evidence="3" id="KW-1185">Reference proteome</keyword>
<accession>A0ABS2KDX9</accession>
<dbReference type="InterPro" id="IPR018958">
    <property type="entry name" value="Knr4/Smi1-like_dom"/>
</dbReference>
<evidence type="ECO:0000313" key="2">
    <source>
        <dbReference type="EMBL" id="MBM7129384.1"/>
    </source>
</evidence>
<evidence type="ECO:0000259" key="1">
    <source>
        <dbReference type="Pfam" id="PF09346"/>
    </source>
</evidence>
<dbReference type="RefSeq" id="WP_204631013.1">
    <property type="nucleotide sequence ID" value="NZ_BSOC01000003.1"/>
</dbReference>
<dbReference type="Pfam" id="PF09346">
    <property type="entry name" value="SMI1_KNR4"/>
    <property type="match status" value="1"/>
</dbReference>
<dbReference type="EMBL" id="JADIKF010000038">
    <property type="protein sequence ID" value="MBM7129384.1"/>
    <property type="molecule type" value="Genomic_DNA"/>
</dbReference>
<dbReference type="Proteomes" id="UP001430193">
    <property type="component" value="Unassembled WGS sequence"/>
</dbReference>
<name>A0ABS2KDX9_9GAMM</name>
<organism evidence="2 3">
    <name type="scientific">Dyella mobilis</name>
    <dbReference type="NCBI Taxonomy" id="1849582"/>
    <lineage>
        <taxon>Bacteria</taxon>
        <taxon>Pseudomonadati</taxon>
        <taxon>Pseudomonadota</taxon>
        <taxon>Gammaproteobacteria</taxon>
        <taxon>Lysobacterales</taxon>
        <taxon>Rhodanobacteraceae</taxon>
        <taxon>Dyella</taxon>
    </lineage>
</organism>
<proteinExistence type="predicted"/>
<reference evidence="2" key="1">
    <citation type="submission" date="2020-10" db="EMBL/GenBank/DDBJ databases">
        <title>Phylogeny of dyella-like bacteria.</title>
        <authorList>
            <person name="Fu J."/>
        </authorList>
    </citation>
    <scope>NUCLEOTIDE SEQUENCE</scope>
    <source>
        <strain evidence="2">DHON07</strain>
    </source>
</reference>
<dbReference type="InterPro" id="IPR037883">
    <property type="entry name" value="Knr4/Smi1-like_sf"/>
</dbReference>
<sequence>MTKEVWLVENGASPQALSALREALPLLPPSYLDLLSRGNGGEAGLAAPPLILVLDPAEDALSFWHSGVCTMEGVFVFGGNGGLELLAFDMRGNQPWPVISFDPIDPDGSVETLADDFPAFLRLVEAI</sequence>
<dbReference type="SUPFAM" id="SSF160631">
    <property type="entry name" value="SMI1/KNR4-like"/>
    <property type="match status" value="1"/>
</dbReference>
<protein>
    <submittedName>
        <fullName evidence="2">SMI1/KNR4 family protein</fullName>
    </submittedName>
</protein>
<gene>
    <name evidence="2" type="ORF">ISS99_07595</name>
</gene>
<dbReference type="Gene3D" id="3.40.1580.10">
    <property type="entry name" value="SMI1/KNR4-like"/>
    <property type="match status" value="1"/>
</dbReference>
<comment type="caution">
    <text evidence="2">The sequence shown here is derived from an EMBL/GenBank/DDBJ whole genome shotgun (WGS) entry which is preliminary data.</text>
</comment>